<gene>
    <name evidence="4" type="ORF">KTS37_04100</name>
</gene>
<dbReference type="Gene3D" id="2.60.40.10">
    <property type="entry name" value="Immunoglobulins"/>
    <property type="match status" value="1"/>
</dbReference>
<dbReference type="Pfam" id="PF01345">
    <property type="entry name" value="DUF11"/>
    <property type="match status" value="1"/>
</dbReference>
<dbReference type="Pfam" id="PF01882">
    <property type="entry name" value="DUF58"/>
    <property type="match status" value="1"/>
</dbReference>
<dbReference type="Proteomes" id="UP001166304">
    <property type="component" value="Unassembled WGS sequence"/>
</dbReference>
<dbReference type="InterPro" id="IPR002881">
    <property type="entry name" value="DUF58"/>
</dbReference>
<reference evidence="4" key="1">
    <citation type="submission" date="2021-06" db="EMBL/GenBank/DDBJ databases">
        <title>New haloarchaea isolates fom saline soil.</title>
        <authorList>
            <person name="Duran-Viseras A."/>
            <person name="Sanchez-Porro C.S."/>
            <person name="Ventosa A."/>
        </authorList>
    </citation>
    <scope>NUCLEOTIDE SEQUENCE</scope>
    <source>
        <strain evidence="4">JCM 18369</strain>
    </source>
</reference>
<dbReference type="EMBL" id="JAHQXE010000001">
    <property type="protein sequence ID" value="MBV0900964.1"/>
    <property type="molecule type" value="Genomic_DNA"/>
</dbReference>
<feature type="domain" description="DUF58" evidence="3">
    <location>
        <begin position="195"/>
        <end position="313"/>
    </location>
</feature>
<proteinExistence type="predicted"/>
<evidence type="ECO:0000259" key="3">
    <source>
        <dbReference type="Pfam" id="PF01882"/>
    </source>
</evidence>
<sequence>MSTRETSRRNVGVSAALVAGGAGVVTGNPAVFMVSVLGLAYAAYQAAIGDPEPTLTVEREVETTEPLPGAELGVTVTLRNDGDATLPDVRVRDGVPERLDVVDGSPRFGTHLEPGGSDSFTYTIRARRSDHAFAETTVVCRNLTGTVEFAERVGIETPIECSAPVDRFELSAQTLAQTGRVPTDAGGDGVSFYAIREHQSSDPMSRVDWNRLAKTNELATVEFRESRAASVVVLVDARHRAASEAGAPTAVQYSGYAAEQVATALLDEDNRVGAAVYDDCSYLRPSASREQARRLRSFLAEIGDGSTSSERRGTGPLSDGSRHSFFQSVDEVERRYGLTDGGDPVATLDRTIPGEAQVVFCTPLLDDRAVDAATRLSAHGHDVTVVSPDLTSTETPGATLEHVERSERVGDLRGTVRVVDWPRTEPLAKALVRSTERWSR</sequence>
<dbReference type="PANTHER" id="PTHR33608">
    <property type="entry name" value="BLL2464 PROTEIN"/>
    <property type="match status" value="1"/>
</dbReference>
<evidence type="ECO:0000256" key="1">
    <source>
        <dbReference type="SAM" id="MobiDB-lite"/>
    </source>
</evidence>
<dbReference type="PANTHER" id="PTHR33608:SF6">
    <property type="entry name" value="BLL2464 PROTEIN"/>
    <property type="match status" value="1"/>
</dbReference>
<dbReference type="InterPro" id="IPR001434">
    <property type="entry name" value="OmcB-like_DUF11"/>
</dbReference>
<feature type="region of interest" description="Disordered" evidence="1">
    <location>
        <begin position="304"/>
        <end position="323"/>
    </location>
</feature>
<accession>A0AA41FZR6</accession>
<evidence type="ECO:0000313" key="4">
    <source>
        <dbReference type="EMBL" id="MBV0900964.1"/>
    </source>
</evidence>
<feature type="domain" description="DUF11" evidence="2">
    <location>
        <begin position="55"/>
        <end position="117"/>
    </location>
</feature>
<organism evidence="4 5">
    <name type="scientific">Haloarcula salina</name>
    <dbReference type="NCBI Taxonomy" id="1429914"/>
    <lineage>
        <taxon>Archaea</taxon>
        <taxon>Methanobacteriati</taxon>
        <taxon>Methanobacteriota</taxon>
        <taxon>Stenosarchaea group</taxon>
        <taxon>Halobacteria</taxon>
        <taxon>Halobacteriales</taxon>
        <taxon>Haloarculaceae</taxon>
        <taxon>Haloarcula</taxon>
    </lineage>
</organism>
<dbReference type="AlphaFoldDB" id="A0AA41FZR6"/>
<comment type="caution">
    <text evidence="4">The sequence shown here is derived from an EMBL/GenBank/DDBJ whole genome shotgun (WGS) entry which is preliminary data.</text>
</comment>
<protein>
    <submittedName>
        <fullName evidence="4">DUF58 domain-containing protein</fullName>
    </submittedName>
</protein>
<dbReference type="RefSeq" id="WP_162411767.1">
    <property type="nucleotide sequence ID" value="NZ_JAHQXE010000001.1"/>
</dbReference>
<dbReference type="InterPro" id="IPR013783">
    <property type="entry name" value="Ig-like_fold"/>
</dbReference>
<evidence type="ECO:0000313" key="5">
    <source>
        <dbReference type="Proteomes" id="UP001166304"/>
    </source>
</evidence>
<evidence type="ECO:0000259" key="2">
    <source>
        <dbReference type="Pfam" id="PF01345"/>
    </source>
</evidence>
<keyword evidence="5" id="KW-1185">Reference proteome</keyword>
<name>A0AA41FZR6_9EURY</name>